<name>A0A369QF07_9BACT</name>
<comment type="caution">
    <text evidence="1">The sequence shown here is derived from an EMBL/GenBank/DDBJ whole genome shotgun (WGS) entry which is preliminary data.</text>
</comment>
<proteinExistence type="predicted"/>
<sequence length="105" mass="12344">MKFTDNEANQITGNRYGALIILWNAPDASETELDEIWEKTENIALDILSRMRKDRKEHRFFINLSQVQLDPVSTLFIDSDYGWRMEFSLDKPINICYNPANWTTV</sequence>
<keyword evidence="2" id="KW-1185">Reference proteome</keyword>
<dbReference type="Proteomes" id="UP000253919">
    <property type="component" value="Unassembled WGS sequence"/>
</dbReference>
<evidence type="ECO:0000313" key="1">
    <source>
        <dbReference type="EMBL" id="RDC63294.1"/>
    </source>
</evidence>
<organism evidence="1 2">
    <name type="scientific">Adhaeribacter pallidiroseus</name>
    <dbReference type="NCBI Taxonomy" id="2072847"/>
    <lineage>
        <taxon>Bacteria</taxon>
        <taxon>Pseudomonadati</taxon>
        <taxon>Bacteroidota</taxon>
        <taxon>Cytophagia</taxon>
        <taxon>Cytophagales</taxon>
        <taxon>Hymenobacteraceae</taxon>
        <taxon>Adhaeribacter</taxon>
    </lineage>
</organism>
<gene>
    <name evidence="1" type="ORF">AHMF7616_01896</name>
</gene>
<dbReference type="RefSeq" id="WP_115372625.1">
    <property type="nucleotide sequence ID" value="NZ_QASA01000001.1"/>
</dbReference>
<dbReference type="AlphaFoldDB" id="A0A369QF07"/>
<dbReference type="OrthoDB" id="949761at2"/>
<dbReference type="EMBL" id="QASA01000001">
    <property type="protein sequence ID" value="RDC63294.1"/>
    <property type="molecule type" value="Genomic_DNA"/>
</dbReference>
<accession>A0A369QF07</accession>
<reference evidence="1 2" key="1">
    <citation type="submission" date="2018-04" db="EMBL/GenBank/DDBJ databases">
        <title>Adhaeribacter sp. HMF7616 genome sequencing and assembly.</title>
        <authorList>
            <person name="Kang H."/>
            <person name="Kang J."/>
            <person name="Cha I."/>
            <person name="Kim H."/>
            <person name="Joh K."/>
        </authorList>
    </citation>
    <scope>NUCLEOTIDE SEQUENCE [LARGE SCALE GENOMIC DNA]</scope>
    <source>
        <strain evidence="1 2">HMF7616</strain>
    </source>
</reference>
<protein>
    <submittedName>
        <fullName evidence="1">Uncharacterized protein</fullName>
    </submittedName>
</protein>
<evidence type="ECO:0000313" key="2">
    <source>
        <dbReference type="Proteomes" id="UP000253919"/>
    </source>
</evidence>